<proteinExistence type="predicted"/>
<dbReference type="InterPro" id="IPR058594">
    <property type="entry name" value="PB1-like_dom_pln"/>
</dbReference>
<reference evidence="4" key="1">
    <citation type="submission" date="2020-07" db="EMBL/GenBank/DDBJ databases">
        <authorList>
            <person name="Lin J."/>
        </authorList>
    </citation>
    <scope>NUCLEOTIDE SEQUENCE</scope>
</reference>
<feature type="domain" description="PB1-like" evidence="3">
    <location>
        <begin position="23"/>
        <end position="121"/>
    </location>
</feature>
<feature type="compositionally biased region" description="Acidic residues" evidence="1">
    <location>
        <begin position="166"/>
        <end position="175"/>
    </location>
</feature>
<sequence>MGRTMIRRASEDQKPKYVNGSGYFTMEIHHGGFFAFIPDRFYMGGKIDYYDLCDPDLLSLLDIKDKTKDDLGYPDEEQVNYYWCKPGNSLNLGIEKLNNDKDVCEMALHASKTKRVALYMEPMIVTTEMSQTILNDMFRMFDDTEQTLSKELNDGVRQDDHVIAEELDNRDEEMDGCEKDHANRSDDESDSLFIESDYDLTDDDELFDKNVDTHAEVGVGTKTSTTIDDVPKDSNSETDYELSDELHSVDDSSEDDLVMQRRYPEFRAKTDMQNPQFGIGMLFASMKEFRQAIREYSIKNRYNIKMVKNENKVRAVCKEGCPWLIYASWITDKKTDSKGTIFDCMFSELLCVCINYITCAIM</sequence>
<name>A0A6V7P8X9_ANACO</name>
<protein>
    <submittedName>
        <fullName evidence="4">Uncharacterized protein</fullName>
    </submittedName>
</protein>
<feature type="region of interest" description="Disordered" evidence="1">
    <location>
        <begin position="222"/>
        <end position="241"/>
    </location>
</feature>
<dbReference type="AlphaFoldDB" id="A0A6V7P8X9"/>
<dbReference type="Pfam" id="PF26130">
    <property type="entry name" value="PB1-like"/>
    <property type="match status" value="1"/>
</dbReference>
<gene>
    <name evidence="4" type="ORF">CB5_LOCUS10474</name>
</gene>
<dbReference type="InterPro" id="IPR004332">
    <property type="entry name" value="Transposase_MuDR"/>
</dbReference>
<feature type="domain" description="Transposase MuDR plant" evidence="2">
    <location>
        <begin position="276"/>
        <end position="334"/>
    </location>
</feature>
<dbReference type="EMBL" id="LR862146">
    <property type="protein sequence ID" value="CAD1827263.1"/>
    <property type="molecule type" value="Genomic_DNA"/>
</dbReference>
<feature type="region of interest" description="Disordered" evidence="1">
    <location>
        <begin position="166"/>
        <end position="192"/>
    </location>
</feature>
<organism evidence="4">
    <name type="scientific">Ananas comosus var. bracteatus</name>
    <name type="common">red pineapple</name>
    <dbReference type="NCBI Taxonomy" id="296719"/>
    <lineage>
        <taxon>Eukaryota</taxon>
        <taxon>Viridiplantae</taxon>
        <taxon>Streptophyta</taxon>
        <taxon>Embryophyta</taxon>
        <taxon>Tracheophyta</taxon>
        <taxon>Spermatophyta</taxon>
        <taxon>Magnoliopsida</taxon>
        <taxon>Liliopsida</taxon>
        <taxon>Poales</taxon>
        <taxon>Bromeliaceae</taxon>
        <taxon>Bromelioideae</taxon>
        <taxon>Ananas</taxon>
    </lineage>
</organism>
<feature type="compositionally biased region" description="Basic and acidic residues" evidence="1">
    <location>
        <begin position="176"/>
        <end position="186"/>
    </location>
</feature>
<evidence type="ECO:0000256" key="1">
    <source>
        <dbReference type="SAM" id="MobiDB-lite"/>
    </source>
</evidence>
<evidence type="ECO:0000259" key="2">
    <source>
        <dbReference type="Pfam" id="PF03108"/>
    </source>
</evidence>
<evidence type="ECO:0000259" key="3">
    <source>
        <dbReference type="Pfam" id="PF26130"/>
    </source>
</evidence>
<dbReference type="Pfam" id="PF03108">
    <property type="entry name" value="DBD_Tnp_Mut"/>
    <property type="match status" value="1"/>
</dbReference>
<evidence type="ECO:0000313" key="4">
    <source>
        <dbReference type="EMBL" id="CAD1827263.1"/>
    </source>
</evidence>
<accession>A0A6V7P8X9</accession>